<dbReference type="GO" id="GO:0046872">
    <property type="term" value="F:metal ion binding"/>
    <property type="evidence" value="ECO:0007669"/>
    <property type="project" value="UniProtKB-KW"/>
</dbReference>
<dbReference type="InterPro" id="IPR027806">
    <property type="entry name" value="HARBI1_dom"/>
</dbReference>
<keyword evidence="2" id="KW-0479">Metal-binding</keyword>
<dbReference type="EMBL" id="JABSTU010000007">
    <property type="protein sequence ID" value="KAH8025791.1"/>
    <property type="molecule type" value="Genomic_DNA"/>
</dbReference>
<dbReference type="PANTHER" id="PTHR23080:SF143">
    <property type="entry name" value="SI:DKEY-56D12.4"/>
    <property type="match status" value="1"/>
</dbReference>
<dbReference type="PANTHER" id="PTHR23080">
    <property type="entry name" value="THAP DOMAIN PROTEIN"/>
    <property type="match status" value="1"/>
</dbReference>
<reference evidence="5" key="2">
    <citation type="submission" date="2021-09" db="EMBL/GenBank/DDBJ databases">
        <authorList>
            <person name="Jia N."/>
            <person name="Wang J."/>
            <person name="Shi W."/>
            <person name="Du L."/>
            <person name="Sun Y."/>
            <person name="Zhan W."/>
            <person name="Jiang J."/>
            <person name="Wang Q."/>
            <person name="Zhang B."/>
            <person name="Ji P."/>
            <person name="Sakyi L.B."/>
            <person name="Cui X."/>
            <person name="Yuan T."/>
            <person name="Jiang B."/>
            <person name="Yang W."/>
            <person name="Lam T.T.-Y."/>
            <person name="Chang Q."/>
            <person name="Ding S."/>
            <person name="Wang X."/>
            <person name="Zhu J."/>
            <person name="Ruan X."/>
            <person name="Zhao L."/>
            <person name="Wei J."/>
            <person name="Que T."/>
            <person name="Du C."/>
            <person name="Cheng J."/>
            <person name="Dai P."/>
            <person name="Han X."/>
            <person name="Huang E."/>
            <person name="Gao Y."/>
            <person name="Liu J."/>
            <person name="Shao H."/>
            <person name="Ye R."/>
            <person name="Li L."/>
            <person name="Wei W."/>
            <person name="Wang X."/>
            <person name="Wang C."/>
            <person name="Huo Q."/>
            <person name="Li W."/>
            <person name="Guo W."/>
            <person name="Chen H."/>
            <person name="Chen S."/>
            <person name="Zhou L."/>
            <person name="Zhou L."/>
            <person name="Ni X."/>
            <person name="Tian J."/>
            <person name="Zhou Y."/>
            <person name="Sheng Y."/>
            <person name="Liu T."/>
            <person name="Pan Y."/>
            <person name="Xia L."/>
            <person name="Li J."/>
            <person name="Zhao F."/>
            <person name="Cao W."/>
        </authorList>
    </citation>
    <scope>NUCLEOTIDE SEQUENCE</scope>
    <source>
        <strain evidence="5">Rmic-2018</strain>
        <tissue evidence="5">Larvae</tissue>
    </source>
</reference>
<comment type="caution">
    <text evidence="5">The sequence shown here is derived from an EMBL/GenBank/DDBJ whole genome shotgun (WGS) entry which is preliminary data.</text>
</comment>
<dbReference type="VEuPathDB" id="VectorBase:LOC119169834"/>
<keyword evidence="6" id="KW-1185">Reference proteome</keyword>
<evidence type="ECO:0000259" key="3">
    <source>
        <dbReference type="Pfam" id="PF13359"/>
    </source>
</evidence>
<evidence type="ECO:0000313" key="6">
    <source>
        <dbReference type="Proteomes" id="UP000821866"/>
    </source>
</evidence>
<reference evidence="5" key="1">
    <citation type="journal article" date="2020" name="Cell">
        <title>Large-Scale Comparative Analyses of Tick Genomes Elucidate Their Genetic Diversity and Vector Capacities.</title>
        <authorList>
            <consortium name="Tick Genome and Microbiome Consortium (TIGMIC)"/>
            <person name="Jia N."/>
            <person name="Wang J."/>
            <person name="Shi W."/>
            <person name="Du L."/>
            <person name="Sun Y."/>
            <person name="Zhan W."/>
            <person name="Jiang J.F."/>
            <person name="Wang Q."/>
            <person name="Zhang B."/>
            <person name="Ji P."/>
            <person name="Bell-Sakyi L."/>
            <person name="Cui X.M."/>
            <person name="Yuan T.T."/>
            <person name="Jiang B.G."/>
            <person name="Yang W.F."/>
            <person name="Lam T.T."/>
            <person name="Chang Q.C."/>
            <person name="Ding S.J."/>
            <person name="Wang X.J."/>
            <person name="Zhu J.G."/>
            <person name="Ruan X.D."/>
            <person name="Zhao L."/>
            <person name="Wei J.T."/>
            <person name="Ye R.Z."/>
            <person name="Que T.C."/>
            <person name="Du C.H."/>
            <person name="Zhou Y.H."/>
            <person name="Cheng J.X."/>
            <person name="Dai P.F."/>
            <person name="Guo W.B."/>
            <person name="Han X.H."/>
            <person name="Huang E.J."/>
            <person name="Li L.F."/>
            <person name="Wei W."/>
            <person name="Gao Y.C."/>
            <person name="Liu J.Z."/>
            <person name="Shao H.Z."/>
            <person name="Wang X."/>
            <person name="Wang C.C."/>
            <person name="Yang T.C."/>
            <person name="Huo Q.B."/>
            <person name="Li W."/>
            <person name="Chen H.Y."/>
            <person name="Chen S.E."/>
            <person name="Zhou L.G."/>
            <person name="Ni X.B."/>
            <person name="Tian J.H."/>
            <person name="Sheng Y."/>
            <person name="Liu T."/>
            <person name="Pan Y.S."/>
            <person name="Xia L.Y."/>
            <person name="Li J."/>
            <person name="Zhao F."/>
            <person name="Cao W.C."/>
        </authorList>
    </citation>
    <scope>NUCLEOTIDE SEQUENCE</scope>
    <source>
        <strain evidence="5">Rmic-2018</strain>
    </source>
</reference>
<accession>A0A9J6DUE0</accession>
<evidence type="ECO:0008006" key="7">
    <source>
        <dbReference type="Google" id="ProtNLM"/>
    </source>
</evidence>
<evidence type="ECO:0000259" key="4">
    <source>
        <dbReference type="Pfam" id="PF13613"/>
    </source>
</evidence>
<protein>
    <recommendedName>
        <fullName evidence="7">Dde superfamily endonuclease</fullName>
    </recommendedName>
</protein>
<name>A0A9J6DUE0_RHIMP</name>
<dbReference type="Pfam" id="PF13359">
    <property type="entry name" value="DDE_Tnp_4"/>
    <property type="match status" value="1"/>
</dbReference>
<comment type="cofactor">
    <cofactor evidence="1">
        <name>a divalent metal cation</name>
        <dbReference type="ChEBI" id="CHEBI:60240"/>
    </cofactor>
</comment>
<evidence type="ECO:0000256" key="2">
    <source>
        <dbReference type="ARBA" id="ARBA00022723"/>
    </source>
</evidence>
<organism evidence="5 6">
    <name type="scientific">Rhipicephalus microplus</name>
    <name type="common">Cattle tick</name>
    <name type="synonym">Boophilus microplus</name>
    <dbReference type="NCBI Taxonomy" id="6941"/>
    <lineage>
        <taxon>Eukaryota</taxon>
        <taxon>Metazoa</taxon>
        <taxon>Ecdysozoa</taxon>
        <taxon>Arthropoda</taxon>
        <taxon>Chelicerata</taxon>
        <taxon>Arachnida</taxon>
        <taxon>Acari</taxon>
        <taxon>Parasitiformes</taxon>
        <taxon>Ixodida</taxon>
        <taxon>Ixodoidea</taxon>
        <taxon>Ixodidae</taxon>
        <taxon>Rhipicephalinae</taxon>
        <taxon>Rhipicephalus</taxon>
        <taxon>Boophilus</taxon>
    </lineage>
</organism>
<feature type="domain" description="DDE Tnp4" evidence="3">
    <location>
        <begin position="90"/>
        <end position="250"/>
    </location>
</feature>
<dbReference type="AlphaFoldDB" id="A0A9J6DUE0"/>
<evidence type="ECO:0000256" key="1">
    <source>
        <dbReference type="ARBA" id="ARBA00001968"/>
    </source>
</evidence>
<feature type="domain" description="Transposase Helix-turn-helix" evidence="4">
    <location>
        <begin position="14"/>
        <end position="58"/>
    </location>
</feature>
<dbReference type="Proteomes" id="UP000821866">
    <property type="component" value="Unassembled WGS sequence"/>
</dbReference>
<proteinExistence type="predicted"/>
<dbReference type="Pfam" id="PF13613">
    <property type="entry name" value="HTH_Tnp_4"/>
    <property type="match status" value="1"/>
</dbReference>
<gene>
    <name evidence="5" type="ORF">HPB51_012113</name>
</gene>
<dbReference type="InterPro" id="IPR027805">
    <property type="entry name" value="Transposase_HTH_dom"/>
</dbReference>
<sequence>MQMRTRGATDITVASRLLLFLMKMKHGLTFAALGALFSVHRTTASRVFYAVLDLLHAKTEGWLVWFPREVVQETMPPSFKEKYPMCRVIIDCTEVPIEMPPEVSEQVNCWSSYKSNFTLKFIVGVAPSGFISYFSEVFGGHASDTYITANCGLLDLLEEDDLVLVDKGFPHIRYDLEYRKVRLEIPLFAHMNEQFTAPEVARTYKIACHRIQVERCIRRIKVFKILSGRLPQELISHIDKIVSMCCRLANMQKPIFKIQQ</sequence>
<evidence type="ECO:0000313" key="5">
    <source>
        <dbReference type="EMBL" id="KAH8025791.1"/>
    </source>
</evidence>